<dbReference type="InterPro" id="IPR051217">
    <property type="entry name" value="Insect_Cuticle_Struc_Prot"/>
</dbReference>
<sequence>MASKFIALFALVAVASAQHYHNDYYQNYDNHHYAAPAAVIKQVQPAIIKQVQPALIKKVAYEHEAPANYEFNYDVHDTHTGDIKQQHEIAKEGAVSGEYSLIDADGYRRIVSYTADDHHGFIANVRREPVDGHHKIVAQPVVAKVVAPVVQKVAVAAPQYYSPAPVVQKYVAPVQKYVAPVQKYVAPVQKYVAAPTVHYSQPAVQYVQQPTVHKYVAPAPVVEKYVAPVVQKYVATPVVQKYVQPAQVVKHISGENSAHVSVSAPGDNFDISISSVRNCKTNVENQIVKLCENSSIQINDDCEIISNTCAIVKSYSRAFATLIVRNNYLVLMNISKEFCEKNNKQTDTIKIGMASTGIKCDGGKVNFINDHQRKVLKLSSAARKIFGLLNGDETHVQISIDHDTGKSCIEAELLFKQRKFS</sequence>
<dbReference type="InterPro" id="IPR000618">
    <property type="entry name" value="Insect_cuticle"/>
</dbReference>
<evidence type="ECO:0000256" key="3">
    <source>
        <dbReference type="SAM" id="SignalP"/>
    </source>
</evidence>
<dbReference type="PANTHER" id="PTHR12236:SF46">
    <property type="entry name" value="CUTICULAR PROTEIN 30B-RELATED"/>
    <property type="match status" value="1"/>
</dbReference>
<evidence type="ECO:0000256" key="1">
    <source>
        <dbReference type="ARBA" id="ARBA00022460"/>
    </source>
</evidence>
<proteinExistence type="predicted"/>
<dbReference type="PROSITE" id="PS51155">
    <property type="entry name" value="CHIT_BIND_RR_2"/>
    <property type="match status" value="1"/>
</dbReference>
<reference evidence="4" key="1">
    <citation type="submission" date="2021-03" db="EMBL/GenBank/DDBJ databases">
        <title>Chromosome level genome of the anhydrobiotic midge Polypedilum vanderplanki.</title>
        <authorList>
            <person name="Yoshida Y."/>
            <person name="Kikawada T."/>
            <person name="Gusev O."/>
        </authorList>
    </citation>
    <scope>NUCLEOTIDE SEQUENCE</scope>
    <source>
        <strain evidence="4">NIAS01</strain>
        <tissue evidence="4">Whole body or cell culture</tissue>
    </source>
</reference>
<accession>A0A9J6C3R9</accession>
<dbReference type="Proteomes" id="UP001107558">
    <property type="component" value="Chromosome 2"/>
</dbReference>
<keyword evidence="1 2" id="KW-0193">Cuticle</keyword>
<dbReference type="PROSITE" id="PS00233">
    <property type="entry name" value="CHIT_BIND_RR_1"/>
    <property type="match status" value="1"/>
</dbReference>
<feature type="chain" id="PRO_5039904397" evidence="3">
    <location>
        <begin position="18"/>
        <end position="421"/>
    </location>
</feature>
<dbReference type="PANTHER" id="PTHR12236">
    <property type="entry name" value="STRUCTURAL CONTITUENT OF CUTICLE"/>
    <property type="match status" value="1"/>
</dbReference>
<dbReference type="GO" id="GO:0042302">
    <property type="term" value="F:structural constituent of cuticle"/>
    <property type="evidence" value="ECO:0007669"/>
    <property type="project" value="UniProtKB-UniRule"/>
</dbReference>
<protein>
    <submittedName>
        <fullName evidence="4">Uncharacterized protein</fullName>
    </submittedName>
</protein>
<evidence type="ECO:0000313" key="5">
    <source>
        <dbReference type="Proteomes" id="UP001107558"/>
    </source>
</evidence>
<comment type="caution">
    <text evidence="4">The sequence shown here is derived from an EMBL/GenBank/DDBJ whole genome shotgun (WGS) entry which is preliminary data.</text>
</comment>
<feature type="signal peptide" evidence="3">
    <location>
        <begin position="1"/>
        <end position="17"/>
    </location>
</feature>
<dbReference type="AlphaFoldDB" id="A0A9J6C3R9"/>
<dbReference type="OrthoDB" id="7789829at2759"/>
<dbReference type="Pfam" id="PF00379">
    <property type="entry name" value="Chitin_bind_4"/>
    <property type="match status" value="1"/>
</dbReference>
<dbReference type="EMBL" id="JADBJN010000002">
    <property type="protein sequence ID" value="KAG5676658.1"/>
    <property type="molecule type" value="Genomic_DNA"/>
</dbReference>
<evidence type="ECO:0000256" key="2">
    <source>
        <dbReference type="PROSITE-ProRule" id="PRU00497"/>
    </source>
</evidence>
<organism evidence="4 5">
    <name type="scientific">Polypedilum vanderplanki</name>
    <name type="common">Sleeping chironomid midge</name>
    <dbReference type="NCBI Taxonomy" id="319348"/>
    <lineage>
        <taxon>Eukaryota</taxon>
        <taxon>Metazoa</taxon>
        <taxon>Ecdysozoa</taxon>
        <taxon>Arthropoda</taxon>
        <taxon>Hexapoda</taxon>
        <taxon>Insecta</taxon>
        <taxon>Pterygota</taxon>
        <taxon>Neoptera</taxon>
        <taxon>Endopterygota</taxon>
        <taxon>Diptera</taxon>
        <taxon>Nematocera</taxon>
        <taxon>Chironomoidea</taxon>
        <taxon>Chironomidae</taxon>
        <taxon>Chironominae</taxon>
        <taxon>Polypedilum</taxon>
        <taxon>Polypedilum</taxon>
    </lineage>
</organism>
<dbReference type="InterPro" id="IPR031311">
    <property type="entry name" value="CHIT_BIND_RR_consensus"/>
</dbReference>
<dbReference type="GO" id="GO:0031012">
    <property type="term" value="C:extracellular matrix"/>
    <property type="evidence" value="ECO:0007669"/>
    <property type="project" value="TreeGrafter"/>
</dbReference>
<evidence type="ECO:0000313" key="4">
    <source>
        <dbReference type="EMBL" id="KAG5676658.1"/>
    </source>
</evidence>
<gene>
    <name evidence="4" type="ORF">PVAND_006476</name>
</gene>
<name>A0A9J6C3R9_POLVA</name>
<keyword evidence="3" id="KW-0732">Signal</keyword>
<dbReference type="GO" id="GO:0005615">
    <property type="term" value="C:extracellular space"/>
    <property type="evidence" value="ECO:0007669"/>
    <property type="project" value="TreeGrafter"/>
</dbReference>
<dbReference type="PRINTS" id="PR00947">
    <property type="entry name" value="CUTICLE"/>
</dbReference>
<keyword evidence="5" id="KW-1185">Reference proteome</keyword>